<dbReference type="GO" id="GO:0003690">
    <property type="term" value="F:double-stranded DNA binding"/>
    <property type="evidence" value="ECO:0007669"/>
    <property type="project" value="TreeGrafter"/>
</dbReference>
<dbReference type="PANTHER" id="PTHR46060">
    <property type="entry name" value="MARINER MOS1 TRANSPOSASE-LIKE PROTEIN"/>
    <property type="match status" value="1"/>
</dbReference>
<dbReference type="AlphaFoldDB" id="A0A8X6W8N8"/>
<dbReference type="PANTHER" id="PTHR46060:SF2">
    <property type="entry name" value="HISTONE-LYSINE N-METHYLTRANSFERASE SETMAR"/>
    <property type="match status" value="1"/>
</dbReference>
<evidence type="ECO:0000313" key="2">
    <source>
        <dbReference type="EMBL" id="GFY30175.1"/>
    </source>
</evidence>
<dbReference type="GO" id="GO:0015074">
    <property type="term" value="P:DNA integration"/>
    <property type="evidence" value="ECO:0007669"/>
    <property type="project" value="TreeGrafter"/>
</dbReference>
<comment type="caution">
    <text evidence="2">The sequence shown here is derived from an EMBL/GenBank/DDBJ whole genome shotgun (WGS) entry which is preliminary data.</text>
</comment>
<dbReference type="GO" id="GO:0005634">
    <property type="term" value="C:nucleus"/>
    <property type="evidence" value="ECO:0007669"/>
    <property type="project" value="TreeGrafter"/>
</dbReference>
<dbReference type="GO" id="GO:0031297">
    <property type="term" value="P:replication fork processing"/>
    <property type="evidence" value="ECO:0007669"/>
    <property type="project" value="TreeGrafter"/>
</dbReference>
<name>A0A8X6W8N8_TRICX</name>
<dbReference type="GO" id="GO:0000014">
    <property type="term" value="F:single-stranded DNA endodeoxyribonuclease activity"/>
    <property type="evidence" value="ECO:0007669"/>
    <property type="project" value="TreeGrafter"/>
</dbReference>
<dbReference type="GO" id="GO:0044774">
    <property type="term" value="P:mitotic DNA integrity checkpoint signaling"/>
    <property type="evidence" value="ECO:0007669"/>
    <property type="project" value="TreeGrafter"/>
</dbReference>
<organism evidence="2 3">
    <name type="scientific">Trichonephila clavipes</name>
    <name type="common">Golden silk orbweaver</name>
    <name type="synonym">Nephila clavipes</name>
    <dbReference type="NCBI Taxonomy" id="2585209"/>
    <lineage>
        <taxon>Eukaryota</taxon>
        <taxon>Metazoa</taxon>
        <taxon>Ecdysozoa</taxon>
        <taxon>Arthropoda</taxon>
        <taxon>Chelicerata</taxon>
        <taxon>Arachnida</taxon>
        <taxon>Araneae</taxon>
        <taxon>Araneomorphae</taxon>
        <taxon>Entelegynae</taxon>
        <taxon>Araneoidea</taxon>
        <taxon>Nephilidae</taxon>
        <taxon>Trichonephila</taxon>
    </lineage>
</organism>
<sequence>MVTSFPVQFGQGSVPGNQHQTASTTAGDVAINESTYHRWFCKCTEGDRGCQDQARSEWPSHVGEGDTDQSIRNILNPAMQELADTFNVHWETVKRQLVNLGFRRKLHRWVSHNLTAKQGDDRIRNCFLAFPGQE</sequence>
<dbReference type="GO" id="GO:0046975">
    <property type="term" value="F:histone H3K36 methyltransferase activity"/>
    <property type="evidence" value="ECO:0007669"/>
    <property type="project" value="TreeGrafter"/>
</dbReference>
<evidence type="ECO:0000256" key="1">
    <source>
        <dbReference type="SAM" id="MobiDB-lite"/>
    </source>
</evidence>
<dbReference type="GO" id="GO:0003697">
    <property type="term" value="F:single-stranded DNA binding"/>
    <property type="evidence" value="ECO:0007669"/>
    <property type="project" value="TreeGrafter"/>
</dbReference>
<evidence type="ECO:0008006" key="4">
    <source>
        <dbReference type="Google" id="ProtNLM"/>
    </source>
</evidence>
<proteinExistence type="predicted"/>
<protein>
    <recommendedName>
        <fullName evidence="4">Transposase</fullName>
    </recommendedName>
</protein>
<keyword evidence="3" id="KW-1185">Reference proteome</keyword>
<dbReference type="EMBL" id="BMAU01021391">
    <property type="protein sequence ID" value="GFY30175.1"/>
    <property type="molecule type" value="Genomic_DNA"/>
</dbReference>
<reference evidence="2" key="1">
    <citation type="submission" date="2020-08" db="EMBL/GenBank/DDBJ databases">
        <title>Multicomponent nature underlies the extraordinary mechanical properties of spider dragline silk.</title>
        <authorList>
            <person name="Kono N."/>
            <person name="Nakamura H."/>
            <person name="Mori M."/>
            <person name="Yoshida Y."/>
            <person name="Ohtoshi R."/>
            <person name="Malay A.D."/>
            <person name="Moran D.A.P."/>
            <person name="Tomita M."/>
            <person name="Numata K."/>
            <person name="Arakawa K."/>
        </authorList>
    </citation>
    <scope>NUCLEOTIDE SEQUENCE</scope>
</reference>
<dbReference type="GO" id="GO:0006303">
    <property type="term" value="P:double-strand break repair via nonhomologous end joining"/>
    <property type="evidence" value="ECO:0007669"/>
    <property type="project" value="TreeGrafter"/>
</dbReference>
<dbReference type="GO" id="GO:0042800">
    <property type="term" value="F:histone H3K4 methyltransferase activity"/>
    <property type="evidence" value="ECO:0007669"/>
    <property type="project" value="TreeGrafter"/>
</dbReference>
<dbReference type="GO" id="GO:0000793">
    <property type="term" value="C:condensed chromosome"/>
    <property type="evidence" value="ECO:0007669"/>
    <property type="project" value="TreeGrafter"/>
</dbReference>
<gene>
    <name evidence="2" type="ORF">TNCV_3090831</name>
</gene>
<dbReference type="Proteomes" id="UP000887159">
    <property type="component" value="Unassembled WGS sequence"/>
</dbReference>
<dbReference type="GO" id="GO:0035861">
    <property type="term" value="C:site of double-strand break"/>
    <property type="evidence" value="ECO:0007669"/>
    <property type="project" value="TreeGrafter"/>
</dbReference>
<feature type="region of interest" description="Disordered" evidence="1">
    <location>
        <begin position="1"/>
        <end position="22"/>
    </location>
</feature>
<dbReference type="GO" id="GO:0000729">
    <property type="term" value="P:DNA double-strand break processing"/>
    <property type="evidence" value="ECO:0007669"/>
    <property type="project" value="TreeGrafter"/>
</dbReference>
<dbReference type="InterPro" id="IPR052709">
    <property type="entry name" value="Transposase-MT_Hybrid"/>
</dbReference>
<evidence type="ECO:0000313" key="3">
    <source>
        <dbReference type="Proteomes" id="UP000887159"/>
    </source>
</evidence>
<dbReference type="GO" id="GO:0044547">
    <property type="term" value="F:DNA topoisomerase binding"/>
    <property type="evidence" value="ECO:0007669"/>
    <property type="project" value="TreeGrafter"/>
</dbReference>
<accession>A0A8X6W8N8</accession>